<sequence>MNTPKVKLYLQSIRYTGDNMGKDLSIAIRALRTDYTKDMLLRNGEEKLFESPELIAEGDFDPALDEIRRKITITVIEKDPVTNDKGDNELFHGVPAQPGGRFILEQEVRVREEGDQEQSGKVGIFHFTLLMVVPAVAAREDGMKLPVLRPPVNYRWGSGARFPMGNPLWSWIFALVNNKK</sequence>
<gene>
    <name evidence="1" type="ORF">CRP01_13430</name>
</gene>
<keyword evidence="2" id="KW-1185">Reference proteome</keyword>
<reference evidence="1 2" key="1">
    <citation type="submission" date="2017-10" db="EMBL/GenBank/DDBJ databases">
        <title>The draft genome sequence of Lewinella nigricans NBRC 102662.</title>
        <authorList>
            <person name="Wang K."/>
        </authorList>
    </citation>
    <scope>NUCLEOTIDE SEQUENCE [LARGE SCALE GENOMIC DNA]</scope>
    <source>
        <strain evidence="1 2">NBRC 102662</strain>
    </source>
</reference>
<name>A0A2D0NC66_FLAN2</name>
<dbReference type="Proteomes" id="UP000223913">
    <property type="component" value="Unassembled WGS sequence"/>
</dbReference>
<proteinExistence type="predicted"/>
<comment type="caution">
    <text evidence="1">The sequence shown here is derived from an EMBL/GenBank/DDBJ whole genome shotgun (WGS) entry which is preliminary data.</text>
</comment>
<evidence type="ECO:0000313" key="1">
    <source>
        <dbReference type="EMBL" id="PHN05970.1"/>
    </source>
</evidence>
<protein>
    <submittedName>
        <fullName evidence="1">Uncharacterized protein</fullName>
    </submittedName>
</protein>
<organism evidence="1 2">
    <name type="scientific">Flavilitoribacter nigricans (strain ATCC 23147 / DSM 23189 / NBRC 102662 / NCIMB 1420 / SS-2)</name>
    <name type="common">Lewinella nigricans</name>
    <dbReference type="NCBI Taxonomy" id="1122177"/>
    <lineage>
        <taxon>Bacteria</taxon>
        <taxon>Pseudomonadati</taxon>
        <taxon>Bacteroidota</taxon>
        <taxon>Saprospiria</taxon>
        <taxon>Saprospirales</taxon>
        <taxon>Lewinellaceae</taxon>
        <taxon>Flavilitoribacter</taxon>
    </lineage>
</organism>
<dbReference type="AlphaFoldDB" id="A0A2D0NC66"/>
<accession>A0A2D0NC66</accession>
<evidence type="ECO:0000313" key="2">
    <source>
        <dbReference type="Proteomes" id="UP000223913"/>
    </source>
</evidence>
<dbReference type="EMBL" id="PDUD01000019">
    <property type="protein sequence ID" value="PHN05970.1"/>
    <property type="molecule type" value="Genomic_DNA"/>
</dbReference>